<dbReference type="GO" id="GO:0005886">
    <property type="term" value="C:plasma membrane"/>
    <property type="evidence" value="ECO:0000318"/>
    <property type="project" value="GO_Central"/>
</dbReference>
<evidence type="ECO:0000313" key="16">
    <source>
        <dbReference type="Xenbase" id="XB-GENE-17336103"/>
    </source>
</evidence>
<dbReference type="Gene3D" id="1.20.1070.10">
    <property type="entry name" value="Rhodopsin 7-helix transmembrane proteins"/>
    <property type="match status" value="1"/>
</dbReference>
<dbReference type="OMA" id="VADLICC"/>
<dbReference type="PRINTS" id="PR00526">
    <property type="entry name" value="FMETLEUPHER"/>
</dbReference>
<evidence type="ECO:0000256" key="3">
    <source>
        <dbReference type="ARBA" id="ARBA00022989"/>
    </source>
</evidence>
<evidence type="ECO:0000256" key="2">
    <source>
        <dbReference type="ARBA" id="ARBA00022692"/>
    </source>
</evidence>
<feature type="transmembrane region" description="Helical" evidence="11">
    <location>
        <begin position="249"/>
        <end position="272"/>
    </location>
</feature>
<dbReference type="PANTHER" id="PTHR24225">
    <property type="entry name" value="CHEMOTACTIC RECEPTOR"/>
    <property type="match status" value="1"/>
</dbReference>
<feature type="transmembrane region" description="Helical" evidence="11">
    <location>
        <begin position="329"/>
        <end position="348"/>
    </location>
</feature>
<dbReference type="RefSeq" id="XP_041424260.1">
    <property type="nucleotide sequence ID" value="XM_041568326.1"/>
</dbReference>
<dbReference type="Pfam" id="PF00001">
    <property type="entry name" value="7tm_1"/>
    <property type="match status" value="2"/>
</dbReference>
<feature type="transmembrane region" description="Helical" evidence="11">
    <location>
        <begin position="169"/>
        <end position="191"/>
    </location>
</feature>
<dbReference type="GO" id="GO:0006954">
    <property type="term" value="P:inflammatory response"/>
    <property type="evidence" value="ECO:0000318"/>
    <property type="project" value="GO_Central"/>
</dbReference>
<keyword evidence="5 11" id="KW-0472">Membrane</keyword>
<dbReference type="FunFam" id="1.20.1070.10:FF:000034">
    <property type="entry name" value="G-protein coupled receptor 1"/>
    <property type="match status" value="1"/>
</dbReference>
<dbReference type="PRINTS" id="PR00237">
    <property type="entry name" value="GPCRRHODOPSN"/>
</dbReference>
<feature type="transmembrane region" description="Helical" evidence="11">
    <location>
        <begin position="129"/>
        <end position="148"/>
    </location>
</feature>
<dbReference type="GO" id="GO:0004878">
    <property type="term" value="F:complement component C5a receptor activity"/>
    <property type="evidence" value="ECO:0000318"/>
    <property type="project" value="GO_Central"/>
</dbReference>
<dbReference type="Xenbase" id="XB-GENE-17336103">
    <property type="gene designation" value="c3ar1.L"/>
</dbReference>
<reference evidence="14 15" key="1">
    <citation type="submission" date="2025-04" db="UniProtKB">
        <authorList>
            <consortium name="RefSeq"/>
        </authorList>
    </citation>
    <scope>IDENTIFICATION</scope>
    <source>
        <strain evidence="14 15">J_2021</strain>
        <tissue evidence="14 15">Erythrocytes</tissue>
    </source>
</reference>
<dbReference type="PaxDb" id="8355-A0A1L8FIE4"/>
<evidence type="ECO:0000313" key="13">
    <source>
        <dbReference type="Proteomes" id="UP000186698"/>
    </source>
</evidence>
<dbReference type="CDD" id="cd15115">
    <property type="entry name" value="7tmA_C3aR"/>
    <property type="match status" value="1"/>
</dbReference>
<dbReference type="GO" id="GO:0002430">
    <property type="term" value="P:complement receptor mediated signaling pathway"/>
    <property type="evidence" value="ECO:0000318"/>
    <property type="project" value="GO_Central"/>
</dbReference>
<keyword evidence="3 11" id="KW-1133">Transmembrane helix</keyword>
<evidence type="ECO:0000256" key="9">
    <source>
        <dbReference type="ARBA" id="ARBA00025736"/>
    </source>
</evidence>
<evidence type="ECO:0000256" key="5">
    <source>
        <dbReference type="ARBA" id="ARBA00023136"/>
    </source>
</evidence>
<keyword evidence="6" id="KW-1015">Disulfide bond</keyword>
<feature type="transmembrane region" description="Helical" evidence="11">
    <location>
        <begin position="56"/>
        <end position="79"/>
    </location>
</feature>
<keyword evidence="13" id="KW-1185">Reference proteome</keyword>
<dbReference type="AlphaFoldDB" id="A0A1L8FIE4"/>
<accession>A0A1L8FIE4</accession>
<dbReference type="CTD" id="101027280"/>
<keyword evidence="4 10" id="KW-0297">G-protein coupled receptor</keyword>
<keyword evidence="2 10" id="KW-0812">Transmembrane</keyword>
<dbReference type="GeneID" id="101027280"/>
<evidence type="ECO:0000313" key="14">
    <source>
        <dbReference type="RefSeq" id="XP_018079727.1"/>
    </source>
</evidence>
<comment type="similarity">
    <text evidence="9">Belongs to the chemokine-like receptor (CMKLR) family.</text>
</comment>
<dbReference type="SUPFAM" id="SSF81321">
    <property type="entry name" value="Family A G protein-coupled receptor-like"/>
    <property type="match status" value="1"/>
</dbReference>
<gene>
    <name evidence="14 15 16" type="primary">c3ar1.L</name>
</gene>
<evidence type="ECO:0000256" key="8">
    <source>
        <dbReference type="ARBA" id="ARBA00023224"/>
    </source>
</evidence>
<evidence type="ECO:0000256" key="7">
    <source>
        <dbReference type="ARBA" id="ARBA00023170"/>
    </source>
</evidence>
<comment type="similarity">
    <text evidence="10">Belongs to the G-protein coupled receptor 1 family.</text>
</comment>
<protein>
    <submittedName>
        <fullName evidence="14">Complement C3a receptor 1 L homeolog isoform X1</fullName>
    </submittedName>
</protein>
<feature type="domain" description="G-protein coupled receptors family 1 profile" evidence="12">
    <location>
        <begin position="72"/>
        <end position="345"/>
    </location>
</feature>
<evidence type="ECO:0000256" key="11">
    <source>
        <dbReference type="SAM" id="Phobius"/>
    </source>
</evidence>
<organism evidence="13 15">
    <name type="scientific">Xenopus laevis</name>
    <name type="common">African clawed frog</name>
    <dbReference type="NCBI Taxonomy" id="8355"/>
    <lineage>
        <taxon>Eukaryota</taxon>
        <taxon>Metazoa</taxon>
        <taxon>Chordata</taxon>
        <taxon>Craniata</taxon>
        <taxon>Vertebrata</taxon>
        <taxon>Euteleostomi</taxon>
        <taxon>Amphibia</taxon>
        <taxon>Batrachia</taxon>
        <taxon>Anura</taxon>
        <taxon>Pipoidea</taxon>
        <taxon>Pipidae</taxon>
        <taxon>Xenopodinae</taxon>
        <taxon>Xenopus</taxon>
        <taxon>Xenopus</taxon>
    </lineage>
</organism>
<dbReference type="GO" id="GO:0007200">
    <property type="term" value="P:phospholipase C-activating G protein-coupled receptor signaling pathway"/>
    <property type="evidence" value="ECO:0000318"/>
    <property type="project" value="GO_Central"/>
</dbReference>
<dbReference type="GO" id="GO:0007204">
    <property type="term" value="P:positive regulation of cytosolic calcium ion concentration"/>
    <property type="evidence" value="ECO:0000318"/>
    <property type="project" value="GO_Central"/>
</dbReference>
<comment type="subcellular location">
    <subcellularLocation>
        <location evidence="1">Membrane</location>
        <topology evidence="1">Multi-pass membrane protein</topology>
    </subcellularLocation>
</comment>
<dbReference type="RefSeq" id="XP_018079727.1">
    <property type="nucleotide sequence ID" value="XM_018224238.2"/>
</dbReference>
<dbReference type="PANTHER" id="PTHR24225:SF28">
    <property type="entry name" value="C3A ANAPHYLATOXIN CHEMOTACTIC RECEPTOR"/>
    <property type="match status" value="1"/>
</dbReference>
<name>A0A1L8FIE4_XENLA</name>
<dbReference type="GO" id="GO:0004930">
    <property type="term" value="F:G protein-coupled receptor activity"/>
    <property type="evidence" value="ECO:0000318"/>
    <property type="project" value="GO_Central"/>
</dbReference>
<dbReference type="InterPro" id="IPR000826">
    <property type="entry name" value="Formyl_rcpt-rel"/>
</dbReference>
<feature type="transmembrane region" description="Helical" evidence="11">
    <location>
        <begin position="293"/>
        <end position="317"/>
    </location>
</feature>
<keyword evidence="7 10" id="KW-0675">Receptor</keyword>
<evidence type="ECO:0000256" key="1">
    <source>
        <dbReference type="ARBA" id="ARBA00004141"/>
    </source>
</evidence>
<dbReference type="AGR" id="Xenbase:XB-GENE-17336103"/>
<dbReference type="PROSITE" id="PS00237">
    <property type="entry name" value="G_PROTEIN_RECEP_F1_1"/>
    <property type="match status" value="1"/>
</dbReference>
<evidence type="ECO:0000256" key="4">
    <source>
        <dbReference type="ARBA" id="ARBA00023040"/>
    </source>
</evidence>
<feature type="transmembrane region" description="Helical" evidence="11">
    <location>
        <begin position="91"/>
        <end position="109"/>
    </location>
</feature>
<dbReference type="SMR" id="A0A1L8FIE4"/>
<dbReference type="Bgee" id="101027280">
    <property type="expression patterns" value="Expressed in spleen and 13 other cell types or tissues"/>
</dbReference>
<dbReference type="OrthoDB" id="10037617at2759"/>
<proteinExistence type="inferred from homology"/>
<dbReference type="Proteomes" id="UP000186698">
    <property type="component" value="Chromosome 7L"/>
</dbReference>
<sequence>MSLNEQYEGMDQPAAFYLDVNGSQPYLEVSSTLLEMNRSYIGSGVAEMDHYSPESVVILIVMAVTFIVGVPGNILVIWVTGIKMRRTVNTVWFCNLAVADLICCLSLPFSIANELLHYKWPSDLVSCKLLSSIIILNMFASVFTLVAISVDRFILVVKPVWAQNHRSVLLAYLLCLFIWLVSLLLCLPVFMYRTSVLDGNHTYCSYNYNDQEEDQEEDADYNFSEEGYGNEYGGHYSHDEPSGPHPTSVSITITRAVFGFFLPLLIILFCYVRLTGKVQSGRFAKVGRKTRKVVIAIVLAFGVLWAPYHIIGIALEFSASSVLSRLDHFSQALAYSNSCLNPVLYVFMGKDFKSKMSQSIRGLLESALSDEATRSTGASKSRESGRYSTTL</sequence>
<dbReference type="InterPro" id="IPR000276">
    <property type="entry name" value="GPCR_Rhodpsn"/>
</dbReference>
<evidence type="ECO:0000256" key="6">
    <source>
        <dbReference type="ARBA" id="ARBA00023157"/>
    </source>
</evidence>
<dbReference type="InterPro" id="IPR017452">
    <property type="entry name" value="GPCR_Rhodpsn_7TM"/>
</dbReference>
<evidence type="ECO:0000256" key="10">
    <source>
        <dbReference type="RuleBase" id="RU000688"/>
    </source>
</evidence>
<dbReference type="PROSITE" id="PS50262">
    <property type="entry name" value="G_PROTEIN_RECEP_F1_2"/>
    <property type="match status" value="1"/>
</dbReference>
<evidence type="ECO:0000313" key="15">
    <source>
        <dbReference type="RefSeq" id="XP_041424260.1"/>
    </source>
</evidence>
<evidence type="ECO:0000259" key="12">
    <source>
        <dbReference type="PROSITE" id="PS50262"/>
    </source>
</evidence>
<keyword evidence="8 10" id="KW-0807">Transducer</keyword>
<dbReference type="STRING" id="8355.A0A1L8FIE4"/>